<keyword evidence="1" id="KW-0802">TPR repeat</keyword>
<sequence>MKRITTFLIQTLAFLWFNTQISIANDSIAGKSMAAIFTEANQQFDQANVSAMSAPSEAQDLYQQAVLKYQYITEHSKDPSAGLYINLGNAHFLSGEHGHALLNYQQALRLDPTQSDALHNLHYLRSITVDELPVSRSQRVADALLFWHHWPATVRIALVALSNIVFWGLLGRLLYQRKKWHWIALASSGALASFSAYRSGAATVAGTKEPTPSS</sequence>
<evidence type="ECO:0000256" key="1">
    <source>
        <dbReference type="PROSITE-ProRule" id="PRU00339"/>
    </source>
</evidence>
<reference evidence="3 4" key="1">
    <citation type="submission" date="2016-12" db="EMBL/GenBank/DDBJ databases">
        <title>Study of bacterial adaptation to deep sea.</title>
        <authorList>
            <person name="Song J."/>
            <person name="Yoshizawa S."/>
            <person name="Kogure K."/>
        </authorList>
    </citation>
    <scope>NUCLEOTIDE SEQUENCE [LARGE SCALE GENOMIC DNA]</scope>
    <source>
        <strain evidence="3 4">SAORIC-165</strain>
    </source>
</reference>
<dbReference type="EMBL" id="MQWA01000001">
    <property type="protein sequence ID" value="PQJ28514.1"/>
    <property type="molecule type" value="Genomic_DNA"/>
</dbReference>
<organism evidence="3 4">
    <name type="scientific">Rubritalea profundi</name>
    <dbReference type="NCBI Taxonomy" id="1658618"/>
    <lineage>
        <taxon>Bacteria</taxon>
        <taxon>Pseudomonadati</taxon>
        <taxon>Verrucomicrobiota</taxon>
        <taxon>Verrucomicrobiia</taxon>
        <taxon>Verrucomicrobiales</taxon>
        <taxon>Rubritaleaceae</taxon>
        <taxon>Rubritalea</taxon>
    </lineage>
</organism>
<dbReference type="PROSITE" id="PS50005">
    <property type="entry name" value="TPR"/>
    <property type="match status" value="1"/>
</dbReference>
<keyword evidence="2" id="KW-1133">Transmembrane helix</keyword>
<name>A0A2S7U286_9BACT</name>
<evidence type="ECO:0000313" key="4">
    <source>
        <dbReference type="Proteomes" id="UP000239907"/>
    </source>
</evidence>
<dbReference type="RefSeq" id="WP_105043017.1">
    <property type="nucleotide sequence ID" value="NZ_MQWA01000001.1"/>
</dbReference>
<dbReference type="AlphaFoldDB" id="A0A2S7U286"/>
<accession>A0A2S7U286</accession>
<keyword evidence="2" id="KW-0472">Membrane</keyword>
<dbReference type="Gene3D" id="1.25.40.10">
    <property type="entry name" value="Tetratricopeptide repeat domain"/>
    <property type="match status" value="1"/>
</dbReference>
<protein>
    <submittedName>
        <fullName evidence="3">Uncharacterized protein</fullName>
    </submittedName>
</protein>
<dbReference type="InterPro" id="IPR011990">
    <property type="entry name" value="TPR-like_helical_dom_sf"/>
</dbReference>
<evidence type="ECO:0000256" key="2">
    <source>
        <dbReference type="SAM" id="Phobius"/>
    </source>
</evidence>
<feature type="repeat" description="TPR" evidence="1">
    <location>
        <begin position="81"/>
        <end position="114"/>
    </location>
</feature>
<comment type="caution">
    <text evidence="3">The sequence shown here is derived from an EMBL/GenBank/DDBJ whole genome shotgun (WGS) entry which is preliminary data.</text>
</comment>
<dbReference type="PROSITE" id="PS50293">
    <property type="entry name" value="TPR_REGION"/>
    <property type="match status" value="1"/>
</dbReference>
<dbReference type="InterPro" id="IPR019734">
    <property type="entry name" value="TPR_rpt"/>
</dbReference>
<gene>
    <name evidence="3" type="ORF">BSZ32_08330</name>
</gene>
<dbReference type="Pfam" id="PF13414">
    <property type="entry name" value="TPR_11"/>
    <property type="match status" value="1"/>
</dbReference>
<dbReference type="OrthoDB" id="191821at2"/>
<dbReference type="SUPFAM" id="SSF48452">
    <property type="entry name" value="TPR-like"/>
    <property type="match status" value="1"/>
</dbReference>
<dbReference type="Proteomes" id="UP000239907">
    <property type="component" value="Unassembled WGS sequence"/>
</dbReference>
<dbReference type="SMART" id="SM00028">
    <property type="entry name" value="TPR"/>
    <property type="match status" value="1"/>
</dbReference>
<proteinExistence type="predicted"/>
<keyword evidence="4" id="KW-1185">Reference proteome</keyword>
<evidence type="ECO:0000313" key="3">
    <source>
        <dbReference type="EMBL" id="PQJ28514.1"/>
    </source>
</evidence>
<feature type="transmembrane region" description="Helical" evidence="2">
    <location>
        <begin position="154"/>
        <end position="175"/>
    </location>
</feature>
<keyword evidence="2" id="KW-0812">Transmembrane</keyword>